<dbReference type="PANTHER" id="PTHR42801:SF7">
    <property type="entry name" value="SLL1159 PROTEIN"/>
    <property type="match status" value="1"/>
</dbReference>
<dbReference type="Pfam" id="PF00578">
    <property type="entry name" value="AhpC-TSA"/>
    <property type="match status" value="1"/>
</dbReference>
<dbReference type="Proteomes" id="UP000199036">
    <property type="component" value="Unassembled WGS sequence"/>
</dbReference>
<keyword evidence="5" id="KW-0560">Oxidoreductase</keyword>
<comment type="similarity">
    <text evidence="9">Belongs to the peroxiredoxin family. BCP/PrxQ subfamily.</text>
</comment>
<dbReference type="EC" id="1.11.1.24" evidence="2"/>
<protein>
    <recommendedName>
        <fullName evidence="2">thioredoxin-dependent peroxiredoxin</fullName>
        <ecNumber evidence="2">1.11.1.24</ecNumber>
    </recommendedName>
    <alternativeName>
        <fullName evidence="8">Thioredoxin peroxidase</fullName>
    </alternativeName>
    <alternativeName>
        <fullName evidence="10">Thioredoxin-dependent peroxiredoxin Bcp</fullName>
    </alternativeName>
</protein>
<evidence type="ECO:0000256" key="3">
    <source>
        <dbReference type="ARBA" id="ARBA00022559"/>
    </source>
</evidence>
<evidence type="ECO:0000256" key="10">
    <source>
        <dbReference type="ARBA" id="ARBA00042639"/>
    </source>
</evidence>
<dbReference type="GO" id="GO:0005737">
    <property type="term" value="C:cytoplasm"/>
    <property type="evidence" value="ECO:0007669"/>
    <property type="project" value="TreeGrafter"/>
</dbReference>
<keyword evidence="4" id="KW-0049">Antioxidant</keyword>
<evidence type="ECO:0000313" key="13">
    <source>
        <dbReference type="EMBL" id="SFN88934.1"/>
    </source>
</evidence>
<feature type="domain" description="Thioredoxin" evidence="12">
    <location>
        <begin position="44"/>
        <end position="212"/>
    </location>
</feature>
<gene>
    <name evidence="13" type="ORF">SAMN05421741_11312</name>
</gene>
<dbReference type="RefSeq" id="WP_091523466.1">
    <property type="nucleotide sequence ID" value="NZ_FOVI01000013.1"/>
</dbReference>
<evidence type="ECO:0000256" key="11">
    <source>
        <dbReference type="ARBA" id="ARBA00049091"/>
    </source>
</evidence>
<dbReference type="GO" id="GO:0008379">
    <property type="term" value="F:thioredoxin peroxidase activity"/>
    <property type="evidence" value="ECO:0007669"/>
    <property type="project" value="TreeGrafter"/>
</dbReference>
<proteinExistence type="inferred from homology"/>
<evidence type="ECO:0000256" key="2">
    <source>
        <dbReference type="ARBA" id="ARBA00013017"/>
    </source>
</evidence>
<dbReference type="PANTHER" id="PTHR42801">
    <property type="entry name" value="THIOREDOXIN-DEPENDENT PEROXIDE REDUCTASE"/>
    <property type="match status" value="1"/>
</dbReference>
<dbReference type="AlphaFoldDB" id="A0A1I5CPV4"/>
<evidence type="ECO:0000256" key="7">
    <source>
        <dbReference type="ARBA" id="ARBA00023284"/>
    </source>
</evidence>
<dbReference type="GO" id="GO:0034599">
    <property type="term" value="P:cellular response to oxidative stress"/>
    <property type="evidence" value="ECO:0007669"/>
    <property type="project" value="TreeGrafter"/>
</dbReference>
<dbReference type="InterPro" id="IPR050924">
    <property type="entry name" value="Peroxiredoxin_BCP/PrxQ"/>
</dbReference>
<organism evidence="13 14">
    <name type="scientific">Paenimyroides ummariense</name>
    <dbReference type="NCBI Taxonomy" id="913024"/>
    <lineage>
        <taxon>Bacteria</taxon>
        <taxon>Pseudomonadati</taxon>
        <taxon>Bacteroidota</taxon>
        <taxon>Flavobacteriia</taxon>
        <taxon>Flavobacteriales</taxon>
        <taxon>Flavobacteriaceae</taxon>
        <taxon>Paenimyroides</taxon>
    </lineage>
</organism>
<evidence type="ECO:0000256" key="1">
    <source>
        <dbReference type="ARBA" id="ARBA00003330"/>
    </source>
</evidence>
<evidence type="ECO:0000313" key="14">
    <source>
        <dbReference type="Proteomes" id="UP000199036"/>
    </source>
</evidence>
<dbReference type="STRING" id="913024.SAMN05421741_11312"/>
<keyword evidence="6" id="KW-1015">Disulfide bond</keyword>
<dbReference type="GO" id="GO:0045454">
    <property type="term" value="P:cell redox homeostasis"/>
    <property type="evidence" value="ECO:0007669"/>
    <property type="project" value="TreeGrafter"/>
</dbReference>
<dbReference type="InterPro" id="IPR000866">
    <property type="entry name" value="AhpC/TSA"/>
</dbReference>
<comment type="function">
    <text evidence="1">Thiol-specific peroxidase that catalyzes the reduction of hydrogen peroxide and organic hydroperoxides to water and alcohols, respectively. Plays a role in cell protection against oxidative stress by detoxifying peroxides and as sensor of hydrogen peroxide-mediated signaling events.</text>
</comment>
<dbReference type="Gene3D" id="3.40.30.10">
    <property type="entry name" value="Glutaredoxin"/>
    <property type="match status" value="1"/>
</dbReference>
<comment type="catalytic activity">
    <reaction evidence="11">
        <text>a hydroperoxide + [thioredoxin]-dithiol = an alcohol + [thioredoxin]-disulfide + H2O</text>
        <dbReference type="Rhea" id="RHEA:62620"/>
        <dbReference type="Rhea" id="RHEA-COMP:10698"/>
        <dbReference type="Rhea" id="RHEA-COMP:10700"/>
        <dbReference type="ChEBI" id="CHEBI:15377"/>
        <dbReference type="ChEBI" id="CHEBI:29950"/>
        <dbReference type="ChEBI" id="CHEBI:30879"/>
        <dbReference type="ChEBI" id="CHEBI:35924"/>
        <dbReference type="ChEBI" id="CHEBI:50058"/>
        <dbReference type="EC" id="1.11.1.24"/>
    </reaction>
</comment>
<dbReference type="CDD" id="cd02970">
    <property type="entry name" value="PRX_like2"/>
    <property type="match status" value="1"/>
</dbReference>
<name>A0A1I5CPV4_9FLAO</name>
<evidence type="ECO:0000256" key="6">
    <source>
        <dbReference type="ARBA" id="ARBA00023157"/>
    </source>
</evidence>
<evidence type="ECO:0000256" key="5">
    <source>
        <dbReference type="ARBA" id="ARBA00023002"/>
    </source>
</evidence>
<keyword evidence="7" id="KW-0676">Redox-active center</keyword>
<reference evidence="14" key="1">
    <citation type="submission" date="2016-10" db="EMBL/GenBank/DDBJ databases">
        <authorList>
            <person name="Varghese N."/>
            <person name="Submissions S."/>
        </authorList>
    </citation>
    <scope>NUCLEOTIDE SEQUENCE [LARGE SCALE GENOMIC DNA]</scope>
    <source>
        <strain evidence="14">DS-12</strain>
    </source>
</reference>
<dbReference type="OrthoDB" id="9809746at2"/>
<sequence length="212" mass="24381">MKNLSQQIEELNENLALQLPPEVLQVFRQSIQDLKTENIEEKCINTGDLFPDFSLPNSNNETIQLKELLKNGKVIVAFFRGNWCPYCNLELKALQHKLKDIADNKVTLVAISPQKIDYNEELKDNLDLGFELLTDRDNNLAKQLGISFKLQDYVIPVYESLGIELAEYNGNNDSELPVPAVFVIDINDKITYKFTDSNYMNRINIQELIEQL</sequence>
<dbReference type="PROSITE" id="PS51352">
    <property type="entry name" value="THIOREDOXIN_2"/>
    <property type="match status" value="1"/>
</dbReference>
<dbReference type="InterPro" id="IPR036249">
    <property type="entry name" value="Thioredoxin-like_sf"/>
</dbReference>
<keyword evidence="14" id="KW-1185">Reference proteome</keyword>
<evidence type="ECO:0000256" key="8">
    <source>
        <dbReference type="ARBA" id="ARBA00032824"/>
    </source>
</evidence>
<evidence type="ECO:0000256" key="9">
    <source>
        <dbReference type="ARBA" id="ARBA00038489"/>
    </source>
</evidence>
<evidence type="ECO:0000259" key="12">
    <source>
        <dbReference type="PROSITE" id="PS51352"/>
    </source>
</evidence>
<dbReference type="EMBL" id="FOVI01000013">
    <property type="protein sequence ID" value="SFN88934.1"/>
    <property type="molecule type" value="Genomic_DNA"/>
</dbReference>
<evidence type="ECO:0000256" key="4">
    <source>
        <dbReference type="ARBA" id="ARBA00022862"/>
    </source>
</evidence>
<accession>A0A1I5CPV4</accession>
<dbReference type="InterPro" id="IPR013766">
    <property type="entry name" value="Thioredoxin_domain"/>
</dbReference>
<dbReference type="SUPFAM" id="SSF52833">
    <property type="entry name" value="Thioredoxin-like"/>
    <property type="match status" value="1"/>
</dbReference>
<keyword evidence="3" id="KW-0575">Peroxidase</keyword>